<keyword evidence="5" id="KW-0238">DNA-binding</keyword>
<comment type="subcellular location">
    <subcellularLocation>
        <location evidence="1">Nucleus</location>
    </subcellularLocation>
</comment>
<dbReference type="FunFam" id="3.30.730.10:FF:000001">
    <property type="entry name" value="Ethylene-responsive transcription factor 2"/>
    <property type="match status" value="1"/>
</dbReference>
<evidence type="ECO:0000313" key="9">
    <source>
        <dbReference type="EMBL" id="KAK1430935.1"/>
    </source>
</evidence>
<dbReference type="InterPro" id="IPR036955">
    <property type="entry name" value="AP2/ERF_dom_sf"/>
</dbReference>
<evidence type="ECO:0000256" key="7">
    <source>
        <dbReference type="ARBA" id="ARBA00023242"/>
    </source>
</evidence>
<evidence type="ECO:0000256" key="4">
    <source>
        <dbReference type="ARBA" id="ARBA00023015"/>
    </source>
</evidence>
<dbReference type="GO" id="GO:0003700">
    <property type="term" value="F:DNA-binding transcription factor activity"/>
    <property type="evidence" value="ECO:0007669"/>
    <property type="project" value="InterPro"/>
</dbReference>
<evidence type="ECO:0000259" key="8">
    <source>
        <dbReference type="PROSITE" id="PS51032"/>
    </source>
</evidence>
<feature type="domain" description="AP2/ERF" evidence="8">
    <location>
        <begin position="28"/>
        <end position="85"/>
    </location>
</feature>
<sequence length="208" mass="22406">MRGGRSAAPASTSAVPATIGSKTATGIKFRGVRKRPWGKFVAEIRDPLKKARVWLGTFQSAEDAARAYDAAAVNLRGAKAKTNFPITVAENVNEDRLFFDQKAVVPQLPTCSSYSSTVESCSGPRQFTTMETVLIPKHPVVVDDCCDYCDSSSSVVVDEEDDDTGGDIICSSVSKAFVTFDLNMPPMVEDAAVVSPVDRDCICTELRL</sequence>
<keyword evidence="7" id="KW-0539">Nucleus</keyword>
<dbReference type="GO" id="GO:0006952">
    <property type="term" value="P:defense response"/>
    <property type="evidence" value="ECO:0007669"/>
    <property type="project" value="UniProtKB-KW"/>
</dbReference>
<dbReference type="GO" id="GO:0003677">
    <property type="term" value="F:DNA binding"/>
    <property type="evidence" value="ECO:0007669"/>
    <property type="project" value="UniProtKB-KW"/>
</dbReference>
<gene>
    <name evidence="9" type="ORF">QVD17_14068</name>
</gene>
<organism evidence="9 10">
    <name type="scientific">Tagetes erecta</name>
    <name type="common">African marigold</name>
    <dbReference type="NCBI Taxonomy" id="13708"/>
    <lineage>
        <taxon>Eukaryota</taxon>
        <taxon>Viridiplantae</taxon>
        <taxon>Streptophyta</taxon>
        <taxon>Embryophyta</taxon>
        <taxon>Tracheophyta</taxon>
        <taxon>Spermatophyta</taxon>
        <taxon>Magnoliopsida</taxon>
        <taxon>eudicotyledons</taxon>
        <taxon>Gunneridae</taxon>
        <taxon>Pentapetalae</taxon>
        <taxon>asterids</taxon>
        <taxon>campanulids</taxon>
        <taxon>Asterales</taxon>
        <taxon>Asteraceae</taxon>
        <taxon>Asteroideae</taxon>
        <taxon>Heliantheae alliance</taxon>
        <taxon>Tageteae</taxon>
        <taxon>Tagetes</taxon>
    </lineage>
</organism>
<dbReference type="PRINTS" id="PR00367">
    <property type="entry name" value="ETHRSPELEMNT"/>
</dbReference>
<dbReference type="GO" id="GO:0009873">
    <property type="term" value="P:ethylene-activated signaling pathway"/>
    <property type="evidence" value="ECO:0007669"/>
    <property type="project" value="UniProtKB-KW"/>
</dbReference>
<dbReference type="Proteomes" id="UP001229421">
    <property type="component" value="Unassembled WGS sequence"/>
</dbReference>
<proteinExistence type="predicted"/>
<comment type="caution">
    <text evidence="9">The sequence shown here is derived from an EMBL/GenBank/DDBJ whole genome shotgun (WGS) entry which is preliminary data.</text>
</comment>
<dbReference type="PANTHER" id="PTHR31677:SF248">
    <property type="entry name" value="OS04G0669200 PROTEIN"/>
    <property type="match status" value="1"/>
</dbReference>
<dbReference type="InterPro" id="IPR016177">
    <property type="entry name" value="DNA-bd_dom_sf"/>
</dbReference>
<keyword evidence="10" id="KW-1185">Reference proteome</keyword>
<keyword evidence="6" id="KW-0804">Transcription</keyword>
<dbReference type="Pfam" id="PF00847">
    <property type="entry name" value="AP2"/>
    <property type="match status" value="1"/>
</dbReference>
<name>A0AAD8NWI0_TARER</name>
<dbReference type="AlphaFoldDB" id="A0AAD8NWI0"/>
<dbReference type="Gene3D" id="3.30.730.10">
    <property type="entry name" value="AP2/ERF domain"/>
    <property type="match status" value="1"/>
</dbReference>
<dbReference type="GO" id="GO:0005634">
    <property type="term" value="C:nucleus"/>
    <property type="evidence" value="ECO:0007669"/>
    <property type="project" value="UniProtKB-SubCell"/>
</dbReference>
<dbReference type="SUPFAM" id="SSF54171">
    <property type="entry name" value="DNA-binding domain"/>
    <property type="match status" value="1"/>
</dbReference>
<dbReference type="CDD" id="cd00018">
    <property type="entry name" value="AP2"/>
    <property type="match status" value="1"/>
</dbReference>
<evidence type="ECO:0000256" key="1">
    <source>
        <dbReference type="ARBA" id="ARBA00004123"/>
    </source>
</evidence>
<dbReference type="EMBL" id="JAUHHV010000003">
    <property type="protein sequence ID" value="KAK1430935.1"/>
    <property type="molecule type" value="Genomic_DNA"/>
</dbReference>
<evidence type="ECO:0000256" key="6">
    <source>
        <dbReference type="ARBA" id="ARBA00023163"/>
    </source>
</evidence>
<evidence type="ECO:0000256" key="3">
    <source>
        <dbReference type="ARBA" id="ARBA00022821"/>
    </source>
</evidence>
<keyword evidence="4" id="KW-0805">Transcription regulation</keyword>
<evidence type="ECO:0000313" key="10">
    <source>
        <dbReference type="Proteomes" id="UP001229421"/>
    </source>
</evidence>
<evidence type="ECO:0000256" key="2">
    <source>
        <dbReference type="ARBA" id="ARBA00022745"/>
    </source>
</evidence>
<accession>A0AAD8NWI0</accession>
<protein>
    <recommendedName>
        <fullName evidence="8">AP2/ERF domain-containing protein</fullName>
    </recommendedName>
</protein>
<evidence type="ECO:0000256" key="5">
    <source>
        <dbReference type="ARBA" id="ARBA00023125"/>
    </source>
</evidence>
<keyword evidence="3" id="KW-0611">Plant defense</keyword>
<reference evidence="9" key="1">
    <citation type="journal article" date="2023" name="bioRxiv">
        <title>Improved chromosome-level genome assembly for marigold (Tagetes erecta).</title>
        <authorList>
            <person name="Jiang F."/>
            <person name="Yuan L."/>
            <person name="Wang S."/>
            <person name="Wang H."/>
            <person name="Xu D."/>
            <person name="Wang A."/>
            <person name="Fan W."/>
        </authorList>
    </citation>
    <scope>NUCLEOTIDE SEQUENCE</scope>
    <source>
        <strain evidence="9">WSJ</strain>
        <tissue evidence="9">Leaf</tissue>
    </source>
</reference>
<dbReference type="InterPro" id="IPR001471">
    <property type="entry name" value="AP2/ERF_dom"/>
</dbReference>
<dbReference type="PANTHER" id="PTHR31677">
    <property type="entry name" value="AP2 DOMAIN CLASS TRANSCRIPTION FACTOR"/>
    <property type="match status" value="1"/>
</dbReference>
<dbReference type="SMART" id="SM00380">
    <property type="entry name" value="AP2"/>
    <property type="match status" value="1"/>
</dbReference>
<dbReference type="PROSITE" id="PS51032">
    <property type="entry name" value="AP2_ERF"/>
    <property type="match status" value="1"/>
</dbReference>
<keyword evidence="2" id="KW-0936">Ethylene signaling pathway</keyword>